<dbReference type="GO" id="GO:0009424">
    <property type="term" value="C:bacterial-type flagellum hook"/>
    <property type="evidence" value="ECO:0007669"/>
    <property type="project" value="InterPro"/>
</dbReference>
<feature type="non-terminal residue" evidence="3">
    <location>
        <position position="1"/>
    </location>
</feature>
<dbReference type="AlphaFoldDB" id="A0A9E4N2S2"/>
<accession>A0A9E4N2S2</accession>
<dbReference type="InterPro" id="IPR010930">
    <property type="entry name" value="Flg_bb/hook_C_dom"/>
</dbReference>
<comment type="caution">
    <text evidence="3">The sequence shown here is derived from an EMBL/GenBank/DDBJ whole genome shotgun (WGS) entry which is preliminary data.</text>
</comment>
<dbReference type="Pfam" id="PF06429">
    <property type="entry name" value="Flg_bbr_C"/>
    <property type="match status" value="1"/>
</dbReference>
<dbReference type="InterPro" id="IPR002371">
    <property type="entry name" value="FlgK"/>
</dbReference>
<evidence type="ECO:0000256" key="1">
    <source>
        <dbReference type="ARBA" id="ARBA00009677"/>
    </source>
</evidence>
<sequence>AQESLLTRTREAMAEVSGVNLDEEAGRLIQYQQAYQASAQVISVASTLFDTLLGAVRR</sequence>
<protein>
    <recommendedName>
        <fullName evidence="2">Flagellar basal-body/hook protein C-terminal domain-containing protein</fullName>
    </recommendedName>
</protein>
<gene>
    <name evidence="3" type="ORF">JAZ07_06405</name>
</gene>
<feature type="domain" description="Flagellar basal-body/hook protein C-terminal" evidence="2">
    <location>
        <begin position="13"/>
        <end position="53"/>
    </location>
</feature>
<dbReference type="Proteomes" id="UP000886667">
    <property type="component" value="Unassembled WGS sequence"/>
</dbReference>
<organism evidence="3 4">
    <name type="scientific">Candidatus Thiodiazotropha taylori</name>
    <dbReference type="NCBI Taxonomy" id="2792791"/>
    <lineage>
        <taxon>Bacteria</taxon>
        <taxon>Pseudomonadati</taxon>
        <taxon>Pseudomonadota</taxon>
        <taxon>Gammaproteobacteria</taxon>
        <taxon>Chromatiales</taxon>
        <taxon>Sedimenticolaceae</taxon>
        <taxon>Candidatus Thiodiazotropha</taxon>
    </lineage>
</organism>
<evidence type="ECO:0000259" key="2">
    <source>
        <dbReference type="Pfam" id="PF06429"/>
    </source>
</evidence>
<dbReference type="GO" id="GO:0005198">
    <property type="term" value="F:structural molecule activity"/>
    <property type="evidence" value="ECO:0007669"/>
    <property type="project" value="InterPro"/>
</dbReference>
<reference evidence="3" key="1">
    <citation type="journal article" date="2021" name="Proc. Natl. Acad. Sci. U.S.A.">
        <title>Global biogeography of chemosynthetic symbionts reveals both localized and globally distributed symbiont groups. .</title>
        <authorList>
            <person name="Osvatic J.T."/>
            <person name="Wilkins L.G.E."/>
            <person name="Leibrecht L."/>
            <person name="Leray M."/>
            <person name="Zauner S."/>
            <person name="Polzin J."/>
            <person name="Camacho Y."/>
            <person name="Gros O."/>
            <person name="van Gils J.A."/>
            <person name="Eisen J.A."/>
            <person name="Petersen J.M."/>
            <person name="Yuen B."/>
        </authorList>
    </citation>
    <scope>NUCLEOTIDE SEQUENCE</scope>
    <source>
        <strain evidence="3">MAGclacostrist064TRANS</strain>
    </source>
</reference>
<proteinExistence type="inferred from homology"/>
<dbReference type="PANTHER" id="PTHR30033">
    <property type="entry name" value="FLAGELLAR HOOK-ASSOCIATED PROTEIN 1"/>
    <property type="match status" value="1"/>
</dbReference>
<evidence type="ECO:0000313" key="4">
    <source>
        <dbReference type="Proteomes" id="UP000886667"/>
    </source>
</evidence>
<dbReference type="PANTHER" id="PTHR30033:SF1">
    <property type="entry name" value="FLAGELLAR HOOK-ASSOCIATED PROTEIN 1"/>
    <property type="match status" value="1"/>
</dbReference>
<dbReference type="GO" id="GO:0044780">
    <property type="term" value="P:bacterial-type flagellum assembly"/>
    <property type="evidence" value="ECO:0007669"/>
    <property type="project" value="InterPro"/>
</dbReference>
<dbReference type="SUPFAM" id="SSF64518">
    <property type="entry name" value="Phase 1 flagellin"/>
    <property type="match status" value="1"/>
</dbReference>
<comment type="similarity">
    <text evidence="1">Belongs to the flagella basal body rod proteins family.</text>
</comment>
<dbReference type="EMBL" id="JAEPCM010000211">
    <property type="protein sequence ID" value="MCG7945966.1"/>
    <property type="molecule type" value="Genomic_DNA"/>
</dbReference>
<name>A0A9E4N2S2_9GAMM</name>
<evidence type="ECO:0000313" key="3">
    <source>
        <dbReference type="EMBL" id="MCG7945966.1"/>
    </source>
</evidence>